<protein>
    <recommendedName>
        <fullName evidence="2">Histone deacetylase domain-containing protein</fullName>
    </recommendedName>
</protein>
<dbReference type="InterPro" id="IPR037138">
    <property type="entry name" value="His_deacetylse_dom_sf"/>
</dbReference>
<name>X1F5P9_9ZZZZ</name>
<accession>X1F5P9</accession>
<dbReference type="EMBL" id="BART01034268">
    <property type="protein sequence ID" value="GAH16103.1"/>
    <property type="molecule type" value="Genomic_DNA"/>
</dbReference>
<organism evidence="1">
    <name type="scientific">marine sediment metagenome</name>
    <dbReference type="NCBI Taxonomy" id="412755"/>
    <lineage>
        <taxon>unclassified sequences</taxon>
        <taxon>metagenomes</taxon>
        <taxon>ecological metagenomes</taxon>
    </lineage>
</organism>
<sequence length="93" mass="10433">MLTANSYIKLTQKLLTLANNVCNGKIAFILEGGYSLSALPICSYSIVKTLLGDMVNLPSQEKIEFPEDLDISKVITKVKDELKDLLRDYWPII</sequence>
<dbReference type="InterPro" id="IPR023696">
    <property type="entry name" value="Ureohydrolase_dom_sf"/>
</dbReference>
<proteinExistence type="predicted"/>
<comment type="caution">
    <text evidence="1">The sequence shown here is derived from an EMBL/GenBank/DDBJ whole genome shotgun (WGS) entry which is preliminary data.</text>
</comment>
<dbReference type="Gene3D" id="3.40.800.20">
    <property type="entry name" value="Histone deacetylase domain"/>
    <property type="match status" value="1"/>
</dbReference>
<dbReference type="SUPFAM" id="SSF52768">
    <property type="entry name" value="Arginase/deacetylase"/>
    <property type="match status" value="1"/>
</dbReference>
<reference evidence="1" key="1">
    <citation type="journal article" date="2014" name="Front. Microbiol.">
        <title>High frequency of phylogenetically diverse reductive dehalogenase-homologous genes in deep subseafloor sedimentary metagenomes.</title>
        <authorList>
            <person name="Kawai M."/>
            <person name="Futagami T."/>
            <person name="Toyoda A."/>
            <person name="Takaki Y."/>
            <person name="Nishi S."/>
            <person name="Hori S."/>
            <person name="Arai W."/>
            <person name="Tsubouchi T."/>
            <person name="Morono Y."/>
            <person name="Uchiyama I."/>
            <person name="Ito T."/>
            <person name="Fujiyama A."/>
            <person name="Inagaki F."/>
            <person name="Takami H."/>
        </authorList>
    </citation>
    <scope>NUCLEOTIDE SEQUENCE</scope>
    <source>
        <strain evidence="1">Expedition CK06-06</strain>
    </source>
</reference>
<evidence type="ECO:0008006" key="2">
    <source>
        <dbReference type="Google" id="ProtNLM"/>
    </source>
</evidence>
<evidence type="ECO:0000313" key="1">
    <source>
        <dbReference type="EMBL" id="GAH16103.1"/>
    </source>
</evidence>
<gene>
    <name evidence="1" type="ORF">S01H4_58624</name>
</gene>
<dbReference type="AlphaFoldDB" id="X1F5P9"/>